<dbReference type="EMBL" id="CAKOFQ010006696">
    <property type="protein sequence ID" value="CAH1961574.1"/>
    <property type="molecule type" value="Genomic_DNA"/>
</dbReference>
<dbReference type="Proteomes" id="UP001152888">
    <property type="component" value="Unassembled WGS sequence"/>
</dbReference>
<keyword evidence="2" id="KW-1185">Reference proteome</keyword>
<dbReference type="OrthoDB" id="431588at2759"/>
<dbReference type="AlphaFoldDB" id="A0A9P0JWJ9"/>
<sequence length="309" mass="36538">MCRNYNSEFYSRHHRFYRASSVMHHSLDEFMAEVLNKYKGFLVQCEVFWIDSCKEYLDTLQKFRKYEKVYLRSCQSMFYRNCEVDFQETLDDIAHGIKEEKKNMGKGNKEMFDKLKVLHGHPNNKHLLRELEEQYKTIFAEYEAKYSKIMDSYKKQLKEKIVSIKQYFENMVVKFGAVGAEDKLSDMIDTLQESYKMKISSIHDFKYGATETGTFSKTILKYLTKFEGLAAIKSDVISSTATSESSTVEDPETMFMNLEKNGELELEKIAQVVESDLLEYLRNYDKMWSTEIDCIRNLFVVKYDRHNSV</sequence>
<accession>A0A9P0JWJ9</accession>
<reference evidence="1" key="1">
    <citation type="submission" date="2022-03" db="EMBL/GenBank/DDBJ databases">
        <authorList>
            <person name="Sayadi A."/>
        </authorList>
    </citation>
    <scope>NUCLEOTIDE SEQUENCE</scope>
</reference>
<organism evidence="1 2">
    <name type="scientific">Acanthoscelides obtectus</name>
    <name type="common">Bean weevil</name>
    <name type="synonym">Bruchus obtectus</name>
    <dbReference type="NCBI Taxonomy" id="200917"/>
    <lineage>
        <taxon>Eukaryota</taxon>
        <taxon>Metazoa</taxon>
        <taxon>Ecdysozoa</taxon>
        <taxon>Arthropoda</taxon>
        <taxon>Hexapoda</taxon>
        <taxon>Insecta</taxon>
        <taxon>Pterygota</taxon>
        <taxon>Neoptera</taxon>
        <taxon>Endopterygota</taxon>
        <taxon>Coleoptera</taxon>
        <taxon>Polyphaga</taxon>
        <taxon>Cucujiformia</taxon>
        <taxon>Chrysomeloidea</taxon>
        <taxon>Chrysomelidae</taxon>
        <taxon>Bruchinae</taxon>
        <taxon>Bruchini</taxon>
        <taxon>Acanthoscelides</taxon>
    </lineage>
</organism>
<evidence type="ECO:0000313" key="2">
    <source>
        <dbReference type="Proteomes" id="UP001152888"/>
    </source>
</evidence>
<proteinExistence type="predicted"/>
<comment type="caution">
    <text evidence="1">The sequence shown here is derived from an EMBL/GenBank/DDBJ whole genome shotgun (WGS) entry which is preliminary data.</text>
</comment>
<protein>
    <submittedName>
        <fullName evidence="1">Uncharacterized protein</fullName>
    </submittedName>
</protein>
<name>A0A9P0JWJ9_ACAOB</name>
<evidence type="ECO:0000313" key="1">
    <source>
        <dbReference type="EMBL" id="CAH1961574.1"/>
    </source>
</evidence>
<gene>
    <name evidence="1" type="ORF">ACAOBT_LOCUS4221</name>
</gene>